<dbReference type="EMBL" id="CACTIH010001887">
    <property type="protein sequence ID" value="CAA2967591.1"/>
    <property type="molecule type" value="Genomic_DNA"/>
</dbReference>
<dbReference type="GO" id="GO:0006506">
    <property type="term" value="P:GPI anchor biosynthetic process"/>
    <property type="evidence" value="ECO:0007669"/>
    <property type="project" value="TreeGrafter"/>
</dbReference>
<protein>
    <submittedName>
        <fullName evidence="3">Dolichol-phosphate mannosyltransferase subunit 1</fullName>
    </submittedName>
</protein>
<evidence type="ECO:0000256" key="1">
    <source>
        <dbReference type="ARBA" id="ARBA00022676"/>
    </source>
</evidence>
<evidence type="ECO:0000256" key="2">
    <source>
        <dbReference type="ARBA" id="ARBA00022679"/>
    </source>
</evidence>
<sequence length="92" mass="10385">MRVLYLLLGVRKQMETDASIVTGTCYVKGGGLHGWNLMRKLILVQTFLWPCVAELTGSIRLYQKSALEDVISSCRSKSYAFQIEMIVQASRL</sequence>
<accession>A0A8S0QKH1</accession>
<reference evidence="3 4" key="1">
    <citation type="submission" date="2019-12" db="EMBL/GenBank/DDBJ databases">
        <authorList>
            <person name="Alioto T."/>
            <person name="Alioto T."/>
            <person name="Gomez Garrido J."/>
        </authorList>
    </citation>
    <scope>NUCLEOTIDE SEQUENCE [LARGE SCALE GENOMIC DNA]</scope>
</reference>
<dbReference type="Gramene" id="OE9A017433T1">
    <property type="protein sequence ID" value="OE9A017433C1"/>
    <property type="gene ID" value="OE9A017433"/>
</dbReference>
<evidence type="ECO:0000313" key="4">
    <source>
        <dbReference type="Proteomes" id="UP000594638"/>
    </source>
</evidence>
<evidence type="ECO:0000313" key="3">
    <source>
        <dbReference type="EMBL" id="CAA2967591.1"/>
    </source>
</evidence>
<dbReference type="PANTHER" id="PTHR43398:SF1">
    <property type="entry name" value="DOLICHOL-PHOSPHATE MANNOSYLTRANSFERASE SUBUNIT 1"/>
    <property type="match status" value="1"/>
</dbReference>
<dbReference type="GO" id="GO:0035269">
    <property type="term" value="P:protein O-linked glycosylation via mannose"/>
    <property type="evidence" value="ECO:0007669"/>
    <property type="project" value="TreeGrafter"/>
</dbReference>
<gene>
    <name evidence="3" type="ORF">OLEA9_A017433</name>
</gene>
<dbReference type="OrthoDB" id="2603at2759"/>
<dbReference type="PANTHER" id="PTHR43398">
    <property type="entry name" value="DOLICHOL-PHOSPHATE MANNOSYLTRANSFERASE SUBUNIT 1"/>
    <property type="match status" value="1"/>
</dbReference>
<dbReference type="GO" id="GO:0006488">
    <property type="term" value="P:dolichol-linked oligosaccharide biosynthetic process"/>
    <property type="evidence" value="ECO:0007669"/>
    <property type="project" value="TreeGrafter"/>
</dbReference>
<dbReference type="InterPro" id="IPR039528">
    <property type="entry name" value="DPM1-like"/>
</dbReference>
<dbReference type="Proteomes" id="UP000594638">
    <property type="component" value="Unassembled WGS sequence"/>
</dbReference>
<comment type="caution">
    <text evidence="3">The sequence shown here is derived from an EMBL/GenBank/DDBJ whole genome shotgun (WGS) entry which is preliminary data.</text>
</comment>
<organism evidence="3 4">
    <name type="scientific">Olea europaea subsp. europaea</name>
    <dbReference type="NCBI Taxonomy" id="158383"/>
    <lineage>
        <taxon>Eukaryota</taxon>
        <taxon>Viridiplantae</taxon>
        <taxon>Streptophyta</taxon>
        <taxon>Embryophyta</taxon>
        <taxon>Tracheophyta</taxon>
        <taxon>Spermatophyta</taxon>
        <taxon>Magnoliopsida</taxon>
        <taxon>eudicotyledons</taxon>
        <taxon>Gunneridae</taxon>
        <taxon>Pentapetalae</taxon>
        <taxon>asterids</taxon>
        <taxon>lamiids</taxon>
        <taxon>Lamiales</taxon>
        <taxon>Oleaceae</taxon>
        <taxon>Oleeae</taxon>
        <taxon>Olea</taxon>
    </lineage>
</organism>
<proteinExistence type="predicted"/>
<dbReference type="AlphaFoldDB" id="A0A8S0QKH1"/>
<dbReference type="GO" id="GO:0005789">
    <property type="term" value="C:endoplasmic reticulum membrane"/>
    <property type="evidence" value="ECO:0007669"/>
    <property type="project" value="TreeGrafter"/>
</dbReference>
<keyword evidence="2" id="KW-0808">Transferase</keyword>
<dbReference type="GO" id="GO:0004582">
    <property type="term" value="F:dolichyl-phosphate beta-D-mannosyltransferase activity"/>
    <property type="evidence" value="ECO:0007669"/>
    <property type="project" value="InterPro"/>
</dbReference>
<keyword evidence="4" id="KW-1185">Reference proteome</keyword>
<name>A0A8S0QKH1_OLEEU</name>
<keyword evidence="1 3" id="KW-0328">Glycosyltransferase</keyword>